<dbReference type="EMBL" id="MZ398135">
    <property type="protein sequence ID" value="QXP45168.1"/>
    <property type="molecule type" value="Genomic_DNA"/>
</dbReference>
<protein>
    <submittedName>
        <fullName evidence="1">Uncharacterized protein</fullName>
    </submittedName>
</protein>
<reference evidence="1 2" key="1">
    <citation type="journal article" date="2021" name="Microbiol. Resour. Announc.">
        <title>Genome Sequences of Bacteriophages cd2, cd3, and cd4, which Specifically Target Carnobacterium divergens.</title>
        <authorList>
            <person name="Zhang P."/>
            <person name="Britton A.P."/>
            <person name="Visser K.A."/>
            <person name="Welke C.A."/>
            <person name="Wassink H."/>
            <person name="Prins E."/>
            <person name="Yang X."/>
            <person name="Martin-Visscher L.A."/>
        </authorList>
    </citation>
    <scope>NUCLEOTIDE SEQUENCE [LARGE SCALE GENOMIC DNA]</scope>
    <source>
        <strain evidence="2">cd2</strain>
    </source>
</reference>
<sequence length="66" mass="7692">MRRDRDGLVKCIEEVHELVLELTSPLEVREAYPNSFEADCADVFIYNHIAEIESKLRDILEEESLV</sequence>
<accession>A0AAE7SSN2</accession>
<organism evidence="1 2">
    <name type="scientific">Carnobacterium phage cd2</name>
    <dbReference type="NCBI Taxonomy" id="2849244"/>
    <lineage>
        <taxon>Viruses</taxon>
        <taxon>Duplodnaviria</taxon>
        <taxon>Heunggongvirae</taxon>
        <taxon>Uroviricota</taxon>
        <taxon>Caudoviricetes</taxon>
        <taxon>Carnodivirus</taxon>
        <taxon>Carnodivirus cd2-like</taxon>
    </lineage>
</organism>
<keyword evidence="2" id="KW-1185">Reference proteome</keyword>
<evidence type="ECO:0000313" key="1">
    <source>
        <dbReference type="EMBL" id="QXP45168.1"/>
    </source>
</evidence>
<name>A0AAE7SSN2_9CAUD</name>
<proteinExistence type="predicted"/>
<dbReference type="Proteomes" id="UP000827445">
    <property type="component" value="Segment"/>
</dbReference>
<evidence type="ECO:0000313" key="2">
    <source>
        <dbReference type="Proteomes" id="UP000827445"/>
    </source>
</evidence>
<gene>
    <name evidence="1" type="ORF">cd2_042</name>
</gene>